<reference evidence="6 7" key="1">
    <citation type="submission" date="2021-01" db="EMBL/GenBank/DDBJ databases">
        <title>Genome public.</title>
        <authorList>
            <person name="Liu C."/>
            <person name="Sun Q."/>
        </authorList>
    </citation>
    <scope>NUCLEOTIDE SEQUENCE [LARGE SCALE GENOMIC DNA]</scope>
    <source>
        <strain evidence="6 7">YIM B02564</strain>
    </source>
</reference>
<evidence type="ECO:0000256" key="3">
    <source>
        <dbReference type="ARBA" id="ARBA00023002"/>
    </source>
</evidence>
<protein>
    <submittedName>
        <fullName evidence="6">Alcohol dehydrogenase catalytic domain-containing protein</fullName>
    </submittedName>
</protein>
<dbReference type="PROSITE" id="PS00059">
    <property type="entry name" value="ADH_ZINC"/>
    <property type="match status" value="1"/>
</dbReference>
<comment type="caution">
    <text evidence="6">The sequence shown here is derived from an EMBL/GenBank/DDBJ whole genome shotgun (WGS) entry which is preliminary data.</text>
</comment>
<keyword evidence="1 4" id="KW-0479">Metal-binding</keyword>
<organism evidence="6 7">
    <name type="scientific">Neobacillus paridis</name>
    <dbReference type="NCBI Taxonomy" id="2803862"/>
    <lineage>
        <taxon>Bacteria</taxon>
        <taxon>Bacillati</taxon>
        <taxon>Bacillota</taxon>
        <taxon>Bacilli</taxon>
        <taxon>Bacillales</taxon>
        <taxon>Bacillaceae</taxon>
        <taxon>Neobacillus</taxon>
    </lineage>
</organism>
<dbReference type="Pfam" id="PF00107">
    <property type="entry name" value="ADH_zinc_N"/>
    <property type="match status" value="1"/>
</dbReference>
<dbReference type="EMBL" id="JAESWB010000371">
    <property type="protein sequence ID" value="MBL4954935.1"/>
    <property type="molecule type" value="Genomic_DNA"/>
</dbReference>
<keyword evidence="3" id="KW-0560">Oxidoreductase</keyword>
<evidence type="ECO:0000256" key="1">
    <source>
        <dbReference type="ARBA" id="ARBA00022723"/>
    </source>
</evidence>
<dbReference type="Gene3D" id="3.40.50.720">
    <property type="entry name" value="NAD(P)-binding Rossmann-like Domain"/>
    <property type="match status" value="1"/>
</dbReference>
<dbReference type="SUPFAM" id="SSF50129">
    <property type="entry name" value="GroES-like"/>
    <property type="match status" value="1"/>
</dbReference>
<dbReference type="InterPro" id="IPR020843">
    <property type="entry name" value="ER"/>
</dbReference>
<keyword evidence="7" id="KW-1185">Reference proteome</keyword>
<feature type="domain" description="Enoyl reductase (ER)" evidence="5">
    <location>
        <begin position="12"/>
        <end position="342"/>
    </location>
</feature>
<dbReference type="SUPFAM" id="SSF51735">
    <property type="entry name" value="NAD(P)-binding Rossmann-fold domains"/>
    <property type="match status" value="1"/>
</dbReference>
<keyword evidence="2 4" id="KW-0862">Zinc</keyword>
<dbReference type="SMART" id="SM00829">
    <property type="entry name" value="PKS_ER"/>
    <property type="match status" value="1"/>
</dbReference>
<comment type="cofactor">
    <cofactor evidence="4">
        <name>Zn(2+)</name>
        <dbReference type="ChEBI" id="CHEBI:29105"/>
    </cofactor>
</comment>
<dbReference type="InterPro" id="IPR036291">
    <property type="entry name" value="NAD(P)-bd_dom_sf"/>
</dbReference>
<dbReference type="PANTHER" id="PTHR43401:SF2">
    <property type="entry name" value="L-THREONINE 3-DEHYDROGENASE"/>
    <property type="match status" value="1"/>
</dbReference>
<dbReference type="InterPro" id="IPR013154">
    <property type="entry name" value="ADH-like_N"/>
</dbReference>
<dbReference type="InterPro" id="IPR013149">
    <property type="entry name" value="ADH-like_C"/>
</dbReference>
<evidence type="ECO:0000313" key="6">
    <source>
        <dbReference type="EMBL" id="MBL4954935.1"/>
    </source>
</evidence>
<dbReference type="Pfam" id="PF08240">
    <property type="entry name" value="ADH_N"/>
    <property type="match status" value="1"/>
</dbReference>
<gene>
    <name evidence="6" type="ORF">JK635_22510</name>
</gene>
<dbReference type="Gene3D" id="3.90.180.10">
    <property type="entry name" value="Medium-chain alcohol dehydrogenases, catalytic domain"/>
    <property type="match status" value="1"/>
</dbReference>
<evidence type="ECO:0000259" key="5">
    <source>
        <dbReference type="SMART" id="SM00829"/>
    </source>
</evidence>
<comment type="similarity">
    <text evidence="4">Belongs to the zinc-containing alcohol dehydrogenase family.</text>
</comment>
<dbReference type="InterPro" id="IPR002328">
    <property type="entry name" value="ADH_Zn_CS"/>
</dbReference>
<dbReference type="InterPro" id="IPR050129">
    <property type="entry name" value="Zn_alcohol_dh"/>
</dbReference>
<dbReference type="Proteomes" id="UP000623967">
    <property type="component" value="Unassembled WGS sequence"/>
</dbReference>
<evidence type="ECO:0000256" key="4">
    <source>
        <dbReference type="RuleBase" id="RU361277"/>
    </source>
</evidence>
<evidence type="ECO:0000256" key="2">
    <source>
        <dbReference type="ARBA" id="ARBA00022833"/>
    </source>
</evidence>
<dbReference type="RefSeq" id="WP_202656166.1">
    <property type="nucleotide sequence ID" value="NZ_JAESWB010000371.1"/>
</dbReference>
<dbReference type="InterPro" id="IPR011032">
    <property type="entry name" value="GroES-like_sf"/>
</dbReference>
<dbReference type="PANTHER" id="PTHR43401">
    <property type="entry name" value="L-THREONINE 3-DEHYDROGENASE"/>
    <property type="match status" value="1"/>
</dbReference>
<proteinExistence type="inferred from homology"/>
<evidence type="ECO:0000313" key="7">
    <source>
        <dbReference type="Proteomes" id="UP000623967"/>
    </source>
</evidence>
<name>A0ABS1TUE9_9BACI</name>
<accession>A0ABS1TUE9</accession>
<sequence>MKAVVKTRPEPGFVEIKEVPIPKIKPDEVLVKIHATGVCGTDILLADWKYVGRSPVNPPIILGHEGAGEIVEVGANVKHVKIGDRVGMEALLGCGHCHYCRQGNINLCPDWDHLGIDFDGTYAEYIAFPAIGVHVLPDNISYEEAAFLEPISIVVHALESNPITAGDTVAVVGPGPLGLFSIQAAKAAGAGKIIVVGTSVDEKRLQIAKGLGADIVLNNGDSHAAETVKELTNGLGADVVIEAGGTGTSIEQAIAMAKGAGEVYLMGFGKESTIKPLTQVVRQNLTIKGVVGSLPRHYETANRWLENGVVKIDKMVTHTLGFNDALKAFELMKNKEAGKVLFKAEL</sequence>